<sequence>MMSEVEVTLTAVHTLKIVMMMEVIREISRVLVSLMPGVTRLEIFIPHDGDMVKSLFGQLTDHYAEQLERFEGNCSVMAKSDGKFKQLQE</sequence>
<feature type="non-terminal residue" evidence="1">
    <location>
        <position position="89"/>
    </location>
</feature>
<proteinExistence type="predicted"/>
<dbReference type="EMBL" id="JANBOI010001520">
    <property type="protein sequence ID" value="KAJ1726506.1"/>
    <property type="molecule type" value="Genomic_DNA"/>
</dbReference>
<reference evidence="1" key="1">
    <citation type="submission" date="2022-07" db="EMBL/GenBank/DDBJ databases">
        <title>Phylogenomic reconstructions and comparative analyses of Kickxellomycotina fungi.</title>
        <authorList>
            <person name="Reynolds N.K."/>
            <person name="Stajich J.E."/>
            <person name="Barry K."/>
            <person name="Grigoriev I.V."/>
            <person name="Crous P."/>
            <person name="Smith M.E."/>
        </authorList>
    </citation>
    <scope>NUCLEOTIDE SEQUENCE</scope>
    <source>
        <strain evidence="1">BCRC 34381</strain>
    </source>
</reference>
<evidence type="ECO:0000313" key="2">
    <source>
        <dbReference type="Proteomes" id="UP001143981"/>
    </source>
</evidence>
<comment type="caution">
    <text evidence="1">The sequence shown here is derived from an EMBL/GenBank/DDBJ whole genome shotgun (WGS) entry which is preliminary data.</text>
</comment>
<dbReference type="OrthoDB" id="5600363at2759"/>
<dbReference type="AlphaFoldDB" id="A0A9W7Y9D2"/>
<keyword evidence="2" id="KW-1185">Reference proteome</keyword>
<accession>A0A9W7Y9D2</accession>
<dbReference type="Proteomes" id="UP001143981">
    <property type="component" value="Unassembled WGS sequence"/>
</dbReference>
<protein>
    <submittedName>
        <fullName evidence="1">Uncharacterized protein</fullName>
    </submittedName>
</protein>
<gene>
    <name evidence="1" type="ORF">LPJ61_005139</name>
</gene>
<evidence type="ECO:0000313" key="1">
    <source>
        <dbReference type="EMBL" id="KAJ1726506.1"/>
    </source>
</evidence>
<organism evidence="1 2">
    <name type="scientific">Coemansia biformis</name>
    <dbReference type="NCBI Taxonomy" id="1286918"/>
    <lineage>
        <taxon>Eukaryota</taxon>
        <taxon>Fungi</taxon>
        <taxon>Fungi incertae sedis</taxon>
        <taxon>Zoopagomycota</taxon>
        <taxon>Kickxellomycotina</taxon>
        <taxon>Kickxellomycetes</taxon>
        <taxon>Kickxellales</taxon>
        <taxon>Kickxellaceae</taxon>
        <taxon>Coemansia</taxon>
    </lineage>
</organism>
<feature type="non-terminal residue" evidence="1">
    <location>
        <position position="1"/>
    </location>
</feature>
<name>A0A9W7Y9D2_9FUNG</name>